<name>A0A3B0VH02_9ZZZZ</name>
<dbReference type="GO" id="GO:0046677">
    <property type="term" value="P:response to antibiotic"/>
    <property type="evidence" value="ECO:0007669"/>
    <property type="project" value="InterPro"/>
</dbReference>
<sequence length="404" mass="44763">MAKIRGKKILVGFLVFSVFGIGIAGVGTWYIVNQTNNLKREFADYVVAYPDDVAIVAYTFDENGDPIEDEYSLFHNADQPFVLASTVKLAVLAAYAEAVASGRLDPNEQISVKEWEKYYLPMTDGGAHILGLKSMGLEVDELGFALDQTATVPLDNVARIMIHYSGNAATDYLLMRIGAEEMASVMAEAGLENSTPVRPLLGTVLAMFNHENTQPTIAQLQSLSNDISEGNTDYMDRLMERYLNDQAWRNAQIEFMTPDNITASIGEQNMLDYQAAASQLFPKGTAREYAQLMAQIARGKLISAEASEIMQQHLESVPSDWPLYLIYYDRFGAKDGVTPGVLTLASYTVPKRGELAGQYRVVVLLANQMPFEQWSNQLQLEGHYLLQTDLAQASGVFSDVYNLE</sequence>
<evidence type="ECO:0000259" key="2">
    <source>
        <dbReference type="Pfam" id="PF13354"/>
    </source>
</evidence>
<dbReference type="InterPro" id="IPR045155">
    <property type="entry name" value="Beta-lactam_cat"/>
</dbReference>
<organism evidence="3">
    <name type="scientific">hydrothermal vent metagenome</name>
    <dbReference type="NCBI Taxonomy" id="652676"/>
    <lineage>
        <taxon>unclassified sequences</taxon>
        <taxon>metagenomes</taxon>
        <taxon>ecological metagenomes</taxon>
    </lineage>
</organism>
<dbReference type="GO" id="GO:0008800">
    <property type="term" value="F:beta-lactamase activity"/>
    <property type="evidence" value="ECO:0007669"/>
    <property type="project" value="InterPro"/>
</dbReference>
<dbReference type="InterPro" id="IPR012338">
    <property type="entry name" value="Beta-lactam/transpept-like"/>
</dbReference>
<dbReference type="AlphaFoldDB" id="A0A3B0VH02"/>
<keyword evidence="1" id="KW-0472">Membrane</keyword>
<dbReference type="Gene3D" id="3.40.710.10">
    <property type="entry name" value="DD-peptidase/beta-lactamase superfamily"/>
    <property type="match status" value="1"/>
</dbReference>
<feature type="transmembrane region" description="Helical" evidence="1">
    <location>
        <begin position="9"/>
        <end position="32"/>
    </location>
</feature>
<dbReference type="PANTHER" id="PTHR35333:SF3">
    <property type="entry name" value="BETA-LACTAMASE-TYPE TRANSPEPTIDASE FOLD CONTAINING PROTEIN"/>
    <property type="match status" value="1"/>
</dbReference>
<feature type="domain" description="Beta-lactamase class A catalytic" evidence="2">
    <location>
        <begin position="72"/>
        <end position="315"/>
    </location>
</feature>
<gene>
    <name evidence="3" type="ORF">MNBD_CHLOROFLEXI01-410</name>
</gene>
<dbReference type="InterPro" id="IPR000871">
    <property type="entry name" value="Beta-lactam_class-A"/>
</dbReference>
<dbReference type="Pfam" id="PF13354">
    <property type="entry name" value="Beta-lactamase2"/>
    <property type="match status" value="1"/>
</dbReference>
<evidence type="ECO:0000256" key="1">
    <source>
        <dbReference type="SAM" id="Phobius"/>
    </source>
</evidence>
<proteinExistence type="predicted"/>
<dbReference type="SUPFAM" id="SSF56601">
    <property type="entry name" value="beta-lactamase/transpeptidase-like"/>
    <property type="match status" value="1"/>
</dbReference>
<keyword evidence="1" id="KW-0812">Transmembrane</keyword>
<keyword evidence="1" id="KW-1133">Transmembrane helix</keyword>
<dbReference type="GO" id="GO:0030655">
    <property type="term" value="P:beta-lactam antibiotic catabolic process"/>
    <property type="evidence" value="ECO:0007669"/>
    <property type="project" value="InterPro"/>
</dbReference>
<reference evidence="3" key="1">
    <citation type="submission" date="2018-06" db="EMBL/GenBank/DDBJ databases">
        <authorList>
            <person name="Zhirakovskaya E."/>
        </authorList>
    </citation>
    <scope>NUCLEOTIDE SEQUENCE</scope>
</reference>
<dbReference type="PANTHER" id="PTHR35333">
    <property type="entry name" value="BETA-LACTAMASE"/>
    <property type="match status" value="1"/>
</dbReference>
<protein>
    <recommendedName>
        <fullName evidence="2">Beta-lactamase class A catalytic domain-containing protein</fullName>
    </recommendedName>
</protein>
<dbReference type="EMBL" id="UOEU01000126">
    <property type="protein sequence ID" value="VAW30984.1"/>
    <property type="molecule type" value="Genomic_DNA"/>
</dbReference>
<evidence type="ECO:0000313" key="3">
    <source>
        <dbReference type="EMBL" id="VAW30984.1"/>
    </source>
</evidence>
<accession>A0A3B0VH02</accession>